<keyword evidence="2" id="KW-0238">DNA-binding</keyword>
<keyword evidence="1" id="KW-0805">Transcription regulation</keyword>
<keyword evidence="3" id="KW-0804">Transcription</keyword>
<dbReference type="SUPFAM" id="SSF51206">
    <property type="entry name" value="cAMP-binding domain-like"/>
    <property type="match status" value="1"/>
</dbReference>
<sequence>MLPTQGASSEASELCVSLVPLFQGLSVSEQLEVARVARPSQFDRDQQLYLAGSDVSQLMVMHTGRVKVSRTSPDGYEQIIRILGPGDFIGESAFLTGTTPDHAATAIENTELCVFRHEDLSKLVEQHTSIGIRMLQSLSRRLGEAETRLAAVITGDVSSRLADYLLTLPSRRHGDAHPVVVLPLPKKDIASLLDTTPESLSRQLRALSDAKVIDQGAGGSVTILDIDALTALGTRF</sequence>
<organism evidence="6 7">
    <name type="scientific">Gulosibacter chungangensis</name>
    <dbReference type="NCBI Taxonomy" id="979746"/>
    <lineage>
        <taxon>Bacteria</taxon>
        <taxon>Bacillati</taxon>
        <taxon>Actinomycetota</taxon>
        <taxon>Actinomycetes</taxon>
        <taxon>Micrococcales</taxon>
        <taxon>Microbacteriaceae</taxon>
        <taxon>Gulosibacter</taxon>
    </lineage>
</organism>
<evidence type="ECO:0000256" key="3">
    <source>
        <dbReference type="ARBA" id="ARBA00023163"/>
    </source>
</evidence>
<dbReference type="InterPro" id="IPR018490">
    <property type="entry name" value="cNMP-bd_dom_sf"/>
</dbReference>
<dbReference type="InterPro" id="IPR036388">
    <property type="entry name" value="WH-like_DNA-bd_sf"/>
</dbReference>
<evidence type="ECO:0000313" key="7">
    <source>
        <dbReference type="Proteomes" id="UP000433493"/>
    </source>
</evidence>
<evidence type="ECO:0000313" key="6">
    <source>
        <dbReference type="EMBL" id="KAB1643198.1"/>
    </source>
</evidence>
<dbReference type="InterPro" id="IPR012318">
    <property type="entry name" value="HTH_CRP"/>
</dbReference>
<proteinExistence type="predicted"/>
<dbReference type="GO" id="GO:0003677">
    <property type="term" value="F:DNA binding"/>
    <property type="evidence" value="ECO:0007669"/>
    <property type="project" value="UniProtKB-KW"/>
</dbReference>
<dbReference type="CDD" id="cd00038">
    <property type="entry name" value="CAP_ED"/>
    <property type="match status" value="1"/>
</dbReference>
<dbReference type="PANTHER" id="PTHR24567">
    <property type="entry name" value="CRP FAMILY TRANSCRIPTIONAL REGULATORY PROTEIN"/>
    <property type="match status" value="1"/>
</dbReference>
<evidence type="ECO:0000259" key="4">
    <source>
        <dbReference type="PROSITE" id="PS50042"/>
    </source>
</evidence>
<evidence type="ECO:0000259" key="5">
    <source>
        <dbReference type="PROSITE" id="PS51063"/>
    </source>
</evidence>
<feature type="domain" description="Cyclic nucleotide-binding" evidence="4">
    <location>
        <begin position="21"/>
        <end position="141"/>
    </location>
</feature>
<gene>
    <name evidence="6" type="ORF">F8O05_08225</name>
</gene>
<dbReference type="Gene3D" id="2.60.120.10">
    <property type="entry name" value="Jelly Rolls"/>
    <property type="match status" value="1"/>
</dbReference>
<dbReference type="InterPro" id="IPR036390">
    <property type="entry name" value="WH_DNA-bd_sf"/>
</dbReference>
<dbReference type="Proteomes" id="UP000433493">
    <property type="component" value="Unassembled WGS sequence"/>
</dbReference>
<name>A0A7J5BCB6_9MICO</name>
<protein>
    <submittedName>
        <fullName evidence="6">Crp/Fnr family transcriptional regulator</fullName>
    </submittedName>
</protein>
<dbReference type="OrthoDB" id="156829at2"/>
<keyword evidence="7" id="KW-1185">Reference proteome</keyword>
<dbReference type="EMBL" id="WBKB01000004">
    <property type="protein sequence ID" value="KAB1643198.1"/>
    <property type="molecule type" value="Genomic_DNA"/>
</dbReference>
<dbReference type="PANTHER" id="PTHR24567:SF74">
    <property type="entry name" value="HTH-TYPE TRANSCRIPTIONAL REGULATOR ARCR"/>
    <property type="match status" value="1"/>
</dbReference>
<dbReference type="AlphaFoldDB" id="A0A7J5BCB6"/>
<dbReference type="SMART" id="SM00419">
    <property type="entry name" value="HTH_CRP"/>
    <property type="match status" value="1"/>
</dbReference>
<dbReference type="Pfam" id="PF13545">
    <property type="entry name" value="HTH_Crp_2"/>
    <property type="match status" value="1"/>
</dbReference>
<evidence type="ECO:0000256" key="1">
    <source>
        <dbReference type="ARBA" id="ARBA00023015"/>
    </source>
</evidence>
<dbReference type="SMART" id="SM00100">
    <property type="entry name" value="cNMP"/>
    <property type="match status" value="1"/>
</dbReference>
<dbReference type="Pfam" id="PF00027">
    <property type="entry name" value="cNMP_binding"/>
    <property type="match status" value="1"/>
</dbReference>
<dbReference type="InterPro" id="IPR000595">
    <property type="entry name" value="cNMP-bd_dom"/>
</dbReference>
<comment type="caution">
    <text evidence="6">The sequence shown here is derived from an EMBL/GenBank/DDBJ whole genome shotgun (WGS) entry which is preliminary data.</text>
</comment>
<evidence type="ECO:0000256" key="2">
    <source>
        <dbReference type="ARBA" id="ARBA00023125"/>
    </source>
</evidence>
<dbReference type="GO" id="GO:0003700">
    <property type="term" value="F:DNA-binding transcription factor activity"/>
    <property type="evidence" value="ECO:0007669"/>
    <property type="project" value="TreeGrafter"/>
</dbReference>
<dbReference type="Gene3D" id="1.10.10.10">
    <property type="entry name" value="Winged helix-like DNA-binding domain superfamily/Winged helix DNA-binding domain"/>
    <property type="match status" value="1"/>
</dbReference>
<dbReference type="SUPFAM" id="SSF46785">
    <property type="entry name" value="Winged helix' DNA-binding domain"/>
    <property type="match status" value="1"/>
</dbReference>
<dbReference type="InterPro" id="IPR014710">
    <property type="entry name" value="RmlC-like_jellyroll"/>
</dbReference>
<reference evidence="6 7" key="1">
    <citation type="submission" date="2019-09" db="EMBL/GenBank/DDBJ databases">
        <title>Phylogeny of genus Pseudoclavibacter and closely related genus.</title>
        <authorList>
            <person name="Li Y."/>
        </authorList>
    </citation>
    <scope>NUCLEOTIDE SEQUENCE [LARGE SCALE GENOMIC DNA]</scope>
    <source>
        <strain evidence="6 7">KCTC 13959</strain>
    </source>
</reference>
<feature type="domain" description="HTH crp-type" evidence="5">
    <location>
        <begin position="155"/>
        <end position="227"/>
    </location>
</feature>
<dbReference type="PROSITE" id="PS50042">
    <property type="entry name" value="CNMP_BINDING_3"/>
    <property type="match status" value="1"/>
</dbReference>
<accession>A0A7J5BCB6</accession>
<dbReference type="InterPro" id="IPR050397">
    <property type="entry name" value="Env_Response_Regulators"/>
</dbReference>
<dbReference type="PROSITE" id="PS51063">
    <property type="entry name" value="HTH_CRP_2"/>
    <property type="match status" value="1"/>
</dbReference>
<dbReference type="GO" id="GO:0005829">
    <property type="term" value="C:cytosol"/>
    <property type="evidence" value="ECO:0007669"/>
    <property type="project" value="TreeGrafter"/>
</dbReference>